<evidence type="ECO:0000313" key="3">
    <source>
        <dbReference type="Proteomes" id="UP000024284"/>
    </source>
</evidence>
<accession>A0A086P4T8</accession>
<comment type="caution">
    <text evidence="2">The sequence shown here is derived from an EMBL/GenBank/DDBJ whole genome shotgun (WGS) entry which is preliminary data.</text>
</comment>
<dbReference type="AlphaFoldDB" id="A0A086P4T8"/>
<gene>
    <name evidence="2" type="ORF">BV98_003806</name>
</gene>
<keyword evidence="3" id="KW-1185">Reference proteome</keyword>
<reference evidence="2" key="1">
    <citation type="submission" date="2014-08" db="EMBL/GenBank/DDBJ databases">
        <title>Draft genome sequences of Sphingobium herbicidovorans.</title>
        <authorList>
            <person name="Gan H.M."/>
            <person name="Gan H.Y."/>
            <person name="Savka M.A."/>
        </authorList>
    </citation>
    <scope>NUCLEOTIDE SEQUENCE [LARGE SCALE GENOMIC DNA]</scope>
    <source>
        <strain evidence="2">NBRC 16415</strain>
    </source>
</reference>
<feature type="compositionally biased region" description="Basic and acidic residues" evidence="1">
    <location>
        <begin position="45"/>
        <end position="61"/>
    </location>
</feature>
<protein>
    <submittedName>
        <fullName evidence="2">Uncharacterized protein</fullName>
    </submittedName>
</protein>
<name>A0A086P4T8_SPHHM</name>
<feature type="region of interest" description="Disordered" evidence="1">
    <location>
        <begin position="45"/>
        <end position="69"/>
    </location>
</feature>
<dbReference type="EMBL" id="JFZA02000061">
    <property type="protein sequence ID" value="KFG88406.1"/>
    <property type="molecule type" value="Genomic_DNA"/>
</dbReference>
<sequence>MSETISEYHRRRASEEMAEAAIHCDDITAEQHRRLARQHLALAREAEKLERNGPGKGERAPSRPAETGL</sequence>
<dbReference type="Proteomes" id="UP000024284">
    <property type="component" value="Unassembled WGS sequence"/>
</dbReference>
<evidence type="ECO:0000313" key="2">
    <source>
        <dbReference type="EMBL" id="KFG88406.1"/>
    </source>
</evidence>
<evidence type="ECO:0000256" key="1">
    <source>
        <dbReference type="SAM" id="MobiDB-lite"/>
    </source>
</evidence>
<proteinExistence type="predicted"/>
<organism evidence="2 3">
    <name type="scientific">Sphingobium herbicidovorans (strain ATCC 700291 / DSM 11019 / CCUG 56400 / KCTC 2939 / LMG 18315 / NBRC 16415 / MH)</name>
    <name type="common">Sphingomonas herbicidovorans</name>
    <dbReference type="NCBI Taxonomy" id="1219045"/>
    <lineage>
        <taxon>Bacteria</taxon>
        <taxon>Pseudomonadati</taxon>
        <taxon>Pseudomonadota</taxon>
        <taxon>Alphaproteobacteria</taxon>
        <taxon>Sphingomonadales</taxon>
        <taxon>Sphingomonadaceae</taxon>
        <taxon>Sphingobium</taxon>
    </lineage>
</organism>